<feature type="region of interest" description="Disordered" evidence="1">
    <location>
        <begin position="197"/>
        <end position="216"/>
    </location>
</feature>
<evidence type="ECO:0000256" key="1">
    <source>
        <dbReference type="SAM" id="MobiDB-lite"/>
    </source>
</evidence>
<dbReference type="AlphaFoldDB" id="A0A918B0Z0"/>
<dbReference type="InterPro" id="IPR053137">
    <property type="entry name" value="NLR-like"/>
</dbReference>
<dbReference type="Proteomes" id="UP000654123">
    <property type="component" value="Unassembled WGS sequence"/>
</dbReference>
<feature type="region of interest" description="Disordered" evidence="1">
    <location>
        <begin position="1"/>
        <end position="31"/>
    </location>
</feature>
<dbReference type="SUPFAM" id="SSF48452">
    <property type="entry name" value="TPR-like"/>
    <property type="match status" value="1"/>
</dbReference>
<evidence type="ECO:0000313" key="2">
    <source>
        <dbReference type="EMBL" id="GGP97481.1"/>
    </source>
</evidence>
<gene>
    <name evidence="2" type="ORF">GCM10010249_14980</name>
</gene>
<dbReference type="PANTHER" id="PTHR46082">
    <property type="entry name" value="ATP/GTP-BINDING PROTEIN-RELATED"/>
    <property type="match status" value="1"/>
</dbReference>
<name>A0A918B0Z0_9ACTN</name>
<organism evidence="2 3">
    <name type="scientific">Streptomyces roseolilacinus</name>
    <dbReference type="NCBI Taxonomy" id="66904"/>
    <lineage>
        <taxon>Bacteria</taxon>
        <taxon>Bacillati</taxon>
        <taxon>Actinomycetota</taxon>
        <taxon>Actinomycetes</taxon>
        <taxon>Kitasatosporales</taxon>
        <taxon>Streptomycetaceae</taxon>
        <taxon>Streptomyces</taxon>
    </lineage>
</organism>
<reference evidence="2" key="2">
    <citation type="submission" date="2020-09" db="EMBL/GenBank/DDBJ databases">
        <authorList>
            <person name="Sun Q."/>
            <person name="Ohkuma M."/>
        </authorList>
    </citation>
    <scope>NUCLEOTIDE SEQUENCE</scope>
    <source>
        <strain evidence="2">JCM 4335</strain>
    </source>
</reference>
<sequence>MSTPRGQRAYPAAHSIKPGGGVADSGRKSDGSYEAALRELGEALVDLKRRRGAPSYDRIRARGEKHLGAHSAVSKASMSEIFTGRRGPASLDRLLWLVRTLLSYDDGEEVDPPERRDPRLQPWREHWNTLEALRAAARRRPALPPADTPEPQAPQPAGTGATADPIALYAAAEAPARGSIGNDHDDRVLPHVTGDFAEERDTGADPDDRKAAVHSLPDHSESIMAAADRGDHQKALELAAAAVEEATDHFGPEDPRALTEREYLAHTKRRIGDAVGAAAEMDELLAVRRRVLGPEHPDTLRTRYFIAVYRGEAGDATGAAAELAALLSVRREVLGPEHTDTLRTWEEIAAWRGKAGDFAGAAAALSELVHILERRMGPQADRTVKVRRELARCSKLAKRHAFVDRLLNKIT</sequence>
<evidence type="ECO:0008006" key="4">
    <source>
        <dbReference type="Google" id="ProtNLM"/>
    </source>
</evidence>
<reference evidence="2" key="1">
    <citation type="journal article" date="2014" name="Int. J. Syst. Evol. Microbiol.">
        <title>Complete genome sequence of Corynebacterium casei LMG S-19264T (=DSM 44701T), isolated from a smear-ripened cheese.</title>
        <authorList>
            <consortium name="US DOE Joint Genome Institute (JGI-PGF)"/>
            <person name="Walter F."/>
            <person name="Albersmeier A."/>
            <person name="Kalinowski J."/>
            <person name="Ruckert C."/>
        </authorList>
    </citation>
    <scope>NUCLEOTIDE SEQUENCE</scope>
    <source>
        <strain evidence="2">JCM 4335</strain>
    </source>
</reference>
<dbReference type="Gene3D" id="1.25.40.10">
    <property type="entry name" value="Tetratricopeptide repeat domain"/>
    <property type="match status" value="1"/>
</dbReference>
<dbReference type="PANTHER" id="PTHR46082:SF6">
    <property type="entry name" value="AAA+ ATPASE DOMAIN-CONTAINING PROTEIN-RELATED"/>
    <property type="match status" value="1"/>
</dbReference>
<proteinExistence type="predicted"/>
<comment type="caution">
    <text evidence="2">The sequence shown here is derived from an EMBL/GenBank/DDBJ whole genome shotgun (WGS) entry which is preliminary data.</text>
</comment>
<accession>A0A918B0Z0</accession>
<evidence type="ECO:0000313" key="3">
    <source>
        <dbReference type="Proteomes" id="UP000654123"/>
    </source>
</evidence>
<keyword evidence="3" id="KW-1185">Reference proteome</keyword>
<feature type="region of interest" description="Disordered" evidence="1">
    <location>
        <begin position="142"/>
        <end position="161"/>
    </location>
</feature>
<feature type="compositionally biased region" description="Pro residues" evidence="1">
    <location>
        <begin position="142"/>
        <end position="154"/>
    </location>
</feature>
<dbReference type="EMBL" id="BMSV01000002">
    <property type="protein sequence ID" value="GGP97481.1"/>
    <property type="molecule type" value="Genomic_DNA"/>
</dbReference>
<dbReference type="Pfam" id="PF13374">
    <property type="entry name" value="TPR_10"/>
    <property type="match status" value="1"/>
</dbReference>
<dbReference type="InterPro" id="IPR011990">
    <property type="entry name" value="TPR-like_helical_dom_sf"/>
</dbReference>
<protein>
    <recommendedName>
        <fullName evidence="4">Tetratricopeptide repeat protein</fullName>
    </recommendedName>
</protein>